<evidence type="ECO:0000313" key="3">
    <source>
        <dbReference type="EMBL" id="MCU4754223.1"/>
    </source>
</evidence>
<name>A0AAP2ZC49_9EURY</name>
<reference evidence="3 4" key="1">
    <citation type="submission" date="2022-09" db="EMBL/GenBank/DDBJ databases">
        <title>Enrichment on poylsaccharides allowed isolation of novel metabolic and taxonomic groups of Haloarchaea.</title>
        <authorList>
            <person name="Sorokin D.Y."/>
            <person name="Elcheninov A.G."/>
            <person name="Khizhniak T.V."/>
            <person name="Kolganova T.V."/>
            <person name="Kublanov I.V."/>
        </authorList>
    </citation>
    <scope>NUCLEOTIDE SEQUENCE [LARGE SCALE GENOMIC DNA]</scope>
    <source>
        <strain evidence="3 4">AArc-curdl1</strain>
    </source>
</reference>
<dbReference type="InterPro" id="IPR029149">
    <property type="entry name" value="Creatin/AminoP/Spt16_N"/>
</dbReference>
<dbReference type="PANTHER" id="PTHR46112">
    <property type="entry name" value="AMINOPEPTIDASE"/>
    <property type="match status" value="1"/>
</dbReference>
<evidence type="ECO:0000313" key="4">
    <source>
        <dbReference type="Proteomes" id="UP001321047"/>
    </source>
</evidence>
<dbReference type="RefSeq" id="WP_342810524.1">
    <property type="nucleotide sequence ID" value="NZ_JAOPJZ010000033.1"/>
</dbReference>
<accession>A0AAP2ZC49</accession>
<gene>
    <name evidence="3" type="ORF">OB919_19935</name>
</gene>
<dbReference type="Pfam" id="PF01321">
    <property type="entry name" value="Creatinase_N"/>
    <property type="match status" value="1"/>
</dbReference>
<proteinExistence type="predicted"/>
<dbReference type="SUPFAM" id="SSF55920">
    <property type="entry name" value="Creatinase/aminopeptidase"/>
    <property type="match status" value="1"/>
</dbReference>
<dbReference type="InterPro" id="IPR000994">
    <property type="entry name" value="Pept_M24"/>
</dbReference>
<dbReference type="Pfam" id="PF00557">
    <property type="entry name" value="Peptidase_M24"/>
    <property type="match status" value="1"/>
</dbReference>
<dbReference type="InterPro" id="IPR036005">
    <property type="entry name" value="Creatinase/aminopeptidase-like"/>
</dbReference>
<dbReference type="SUPFAM" id="SSF53092">
    <property type="entry name" value="Creatinase/prolidase N-terminal domain"/>
    <property type="match status" value="1"/>
</dbReference>
<feature type="domain" description="Creatinase N-terminal" evidence="2">
    <location>
        <begin position="44"/>
        <end position="180"/>
    </location>
</feature>
<evidence type="ECO:0000259" key="1">
    <source>
        <dbReference type="Pfam" id="PF00557"/>
    </source>
</evidence>
<dbReference type="InterPro" id="IPR000587">
    <property type="entry name" value="Creatinase_N"/>
</dbReference>
<keyword evidence="4" id="KW-1185">Reference proteome</keyword>
<dbReference type="InterPro" id="IPR050659">
    <property type="entry name" value="Peptidase_M24B"/>
</dbReference>
<protein>
    <submittedName>
        <fullName evidence="3">Xaa-Pro peptidase family protein</fullName>
    </submittedName>
</protein>
<dbReference type="AlphaFoldDB" id="A0AAP2ZC49"/>
<dbReference type="EMBL" id="JAOPJZ010000033">
    <property type="protein sequence ID" value="MCU4754223.1"/>
    <property type="molecule type" value="Genomic_DNA"/>
</dbReference>
<sequence>MTAPDGHRIGERITFDQHSGERTHWDYERNELFRVLEPLVTENLETVQGFMDEEGVDAVLVNRSDNMRYLTGYGPYDSFSLSAEHGAIIPREGDPTIVAAPRLATDLDDRHWIDDVVAFSTTDDEAPDTFAEVIAGHGLEDGVIALDPHLEYRFATKLERALPRAQLRDAGEILFRARAVKSDAEIALIEEGLSIAELGIEAGIDAVEVGVRECEVSGAIMDAMLSAGAAGAYALPAIVSSGIRWSRCQEYPSRKRIRRGEFVQLDEGPMWKGYYSELARMMLLGTPTDEQRSMYQATFQAHQAAIDAIEPGVTGNAVYDASREVFEEFGYEQWLTDGNIGHGIGVVAHEPPYIGPTEAVTLEENMIVMIEPGLFRQGVAGVRFEDMILVTKHGCEILSRTPHPNHDKFI</sequence>
<dbReference type="Gene3D" id="3.40.350.10">
    <property type="entry name" value="Creatinase/prolidase N-terminal domain"/>
    <property type="match status" value="1"/>
</dbReference>
<dbReference type="Gene3D" id="3.90.230.10">
    <property type="entry name" value="Creatinase/methionine aminopeptidase superfamily"/>
    <property type="match status" value="1"/>
</dbReference>
<comment type="caution">
    <text evidence="3">The sequence shown here is derived from an EMBL/GenBank/DDBJ whole genome shotgun (WGS) entry which is preliminary data.</text>
</comment>
<organism evidence="3 4">
    <name type="scientific">Natronosalvus hydrolyticus</name>
    <dbReference type="NCBI Taxonomy" id="2979988"/>
    <lineage>
        <taxon>Archaea</taxon>
        <taxon>Methanobacteriati</taxon>
        <taxon>Methanobacteriota</taxon>
        <taxon>Stenosarchaea group</taxon>
        <taxon>Halobacteria</taxon>
        <taxon>Halobacteriales</taxon>
        <taxon>Natrialbaceae</taxon>
        <taxon>Natronosalvus</taxon>
    </lineage>
</organism>
<evidence type="ECO:0000259" key="2">
    <source>
        <dbReference type="Pfam" id="PF01321"/>
    </source>
</evidence>
<feature type="domain" description="Peptidase M24" evidence="1">
    <location>
        <begin position="189"/>
        <end position="392"/>
    </location>
</feature>
<dbReference type="PANTHER" id="PTHR46112:SF2">
    <property type="entry name" value="XAA-PRO AMINOPEPTIDASE P-RELATED"/>
    <property type="match status" value="1"/>
</dbReference>
<dbReference type="Proteomes" id="UP001321047">
    <property type="component" value="Unassembled WGS sequence"/>
</dbReference>